<sequence length="1276" mass="126494">MADIVIALEDLDGRNGFTLTGVDANDRSGWSVSGAGDVNGDGFDDILIGAPYARAGVERFAGKTYVLYGRADGFDASVDLGAQVSVLNGAGLRDWSGWSVSGAGDVNGDGFDDIIVGAPGGGTDYSYAGETYIVFGGEGGFDDPFDLSALDGDNGFVLSGVSRFDYSGWSVSDAGDVNGDGFDDVIIGLNNTDPGGSDSAGEGYVVFGRAGGFDPRIDLASLDGETGFALTGVEAGDEIRFAVSGAGDVNGDGLDDVIVGALGADPNGIENAGEAYVVFGRAGGFAATVDPRALDGTDGFVLEGGAALDYAGYVVSGAGDVNGDGFDDLIVGAPGGDAGYGESVGKSHVVFGKASGFDARLDLSTIEAGDGFALVGAGANDYSGLSVSGAGDVNGDGFDDLIVGAPLADQYGAQSAGDSYVVFGSATIGSPPAGGTGTVREVAIARQDVARQDVDGGRGFVLTGIDENNRSGISVSGAGDVNGDGFDDVIISGSVFDDESGFYLGQAHVVFGADGGVPAGTDLDVLDGTNGFVLGGTVADGVRVGSISGAGDVNGDGFDDLIVGVYGTRPGGVSGTDVSYVVFGKAGGFADVVDLSGLDGGDGFAIVGTGDDDFSARSVSTAGDINGDGFDDIIVGARRIDNPYERFEVSEIYVLFGKAGGFDASLDLAGLDGGDGFVLRGAAGHPLDRSWVGGAGDVNGDGLDDIIVGTPGVAINSVSSLGDTYVVFGMAGGFDASIDLTALDGRDGFVLDGPDILRNDSQGRTAGTAGDINGDGFDDLIIGEGDDSPQPRLYVVFGTADGFDARIDLAALDGGDGFTLFGSETPEPSRIAASDAGDINGDGFDDLIVAALDKTHIVFGKADGFGPGLRVDDLGPEDGFVLDWVGTPYDQMVSGAGDVNGDGFDDMIVGNPSADSNGLRDAGETYVIFGARDIGARYRIIDGDAGNDTLDGDDGRNRMTGDAGDDRIRGFAGNDTLDGGGGDDLMVGGTGDDLVLGGTGDDTVYAGPGDEGDDRVLGGAGADLLAGGGGGDHLVGDRIAADAAGTGGDTLYGGAGDDTLVAGSFDDRDGDGRHDSGETVYDAADNVAYGGAGDDLVIAGDGGDTLGGGTGADRLIGHGGDDIFYGGRGAGDDTVEGGGGNDTIFAGAGDDAVDGGGGADALFGGAGNDVVRGGAGGDSLYGVGGDDVLTGGGGADRFFFADDHGDDTVRDFDAGEDILYLVNTVTDFASGSDVRAAAVETVRGGASGLLIDTGGGNSLFLEGIARADLTDPALVL</sequence>
<dbReference type="GO" id="GO:0008305">
    <property type="term" value="C:integrin complex"/>
    <property type="evidence" value="ECO:0007669"/>
    <property type="project" value="InterPro"/>
</dbReference>
<dbReference type="Gene3D" id="2.150.10.10">
    <property type="entry name" value="Serralysin-like metalloprotease, C-terminal"/>
    <property type="match status" value="3"/>
</dbReference>
<evidence type="ECO:0000256" key="2">
    <source>
        <dbReference type="ARBA" id="ARBA00022737"/>
    </source>
</evidence>
<dbReference type="PANTHER" id="PTHR23221">
    <property type="entry name" value="GLYCOSYLPHOSPHATIDYLINOSITOL PHOSPHOLIPASE D"/>
    <property type="match status" value="1"/>
</dbReference>
<name>A0A3M0CTQ9_9PROT</name>
<proteinExistence type="predicted"/>
<dbReference type="InterPro" id="IPR011049">
    <property type="entry name" value="Serralysin-like_metalloprot_C"/>
</dbReference>
<keyword evidence="1" id="KW-0732">Signal</keyword>
<comment type="caution">
    <text evidence="6">The sequence shown here is derived from an EMBL/GenBank/DDBJ whole genome shotgun (WGS) entry which is preliminary data.</text>
</comment>
<feature type="compositionally biased region" description="Basic and acidic residues" evidence="5">
    <location>
        <begin position="953"/>
        <end position="967"/>
    </location>
</feature>
<dbReference type="InterPro" id="IPR001343">
    <property type="entry name" value="Hemolysn_Ca-bd"/>
</dbReference>
<dbReference type="SMART" id="SM00191">
    <property type="entry name" value="Int_alpha"/>
    <property type="match status" value="12"/>
</dbReference>
<dbReference type="Gene3D" id="2.130.10.130">
    <property type="entry name" value="Integrin alpha, N-terminal"/>
    <property type="match status" value="5"/>
</dbReference>
<evidence type="ECO:0000313" key="7">
    <source>
        <dbReference type="Proteomes" id="UP000271227"/>
    </source>
</evidence>
<dbReference type="InterPro" id="IPR013519">
    <property type="entry name" value="Int_alpha_beta-p"/>
</dbReference>
<dbReference type="AlphaFoldDB" id="A0A3M0CTQ9"/>
<dbReference type="PRINTS" id="PR01185">
    <property type="entry name" value="INTEGRINA"/>
</dbReference>
<dbReference type="InterPro" id="IPR018511">
    <property type="entry name" value="Hemolysin-typ_Ca-bd_CS"/>
</dbReference>
<dbReference type="PROSITE" id="PS51470">
    <property type="entry name" value="FG_GAP"/>
    <property type="match status" value="4"/>
</dbReference>
<dbReference type="PANTHER" id="PTHR23221:SF7">
    <property type="entry name" value="PHOSPHATIDYLINOSITOL-GLYCAN-SPECIFIC PHOSPHOLIPASE D"/>
    <property type="match status" value="1"/>
</dbReference>
<dbReference type="PRINTS" id="PR00313">
    <property type="entry name" value="CABNDNGRPT"/>
</dbReference>
<dbReference type="GO" id="GO:0007155">
    <property type="term" value="P:cell adhesion"/>
    <property type="evidence" value="ECO:0007669"/>
    <property type="project" value="InterPro"/>
</dbReference>
<feature type="region of interest" description="Disordered" evidence="5">
    <location>
        <begin position="947"/>
        <end position="967"/>
    </location>
</feature>
<dbReference type="GO" id="GO:0005509">
    <property type="term" value="F:calcium ion binding"/>
    <property type="evidence" value="ECO:0007669"/>
    <property type="project" value="InterPro"/>
</dbReference>
<dbReference type="EMBL" id="REFR01000009">
    <property type="protein sequence ID" value="RMB12365.1"/>
    <property type="molecule type" value="Genomic_DNA"/>
</dbReference>
<dbReference type="Proteomes" id="UP000271227">
    <property type="component" value="Unassembled WGS sequence"/>
</dbReference>
<dbReference type="Pfam" id="PF00353">
    <property type="entry name" value="HemolysinCabind"/>
    <property type="match status" value="6"/>
</dbReference>
<keyword evidence="7" id="KW-1185">Reference proteome</keyword>
<evidence type="ECO:0000313" key="6">
    <source>
        <dbReference type="EMBL" id="RMB12365.1"/>
    </source>
</evidence>
<dbReference type="InterPro" id="IPR028994">
    <property type="entry name" value="Integrin_alpha_N"/>
</dbReference>
<evidence type="ECO:0000256" key="1">
    <source>
        <dbReference type="ARBA" id="ARBA00022729"/>
    </source>
</evidence>
<accession>A0A3M0CTQ9</accession>
<dbReference type="InterPro" id="IPR000413">
    <property type="entry name" value="Integrin_alpha"/>
</dbReference>
<evidence type="ECO:0000256" key="5">
    <source>
        <dbReference type="SAM" id="MobiDB-lite"/>
    </source>
</evidence>
<protein>
    <submittedName>
        <fullName evidence="6">FG-GAP repeat protein</fullName>
    </submittedName>
</protein>
<organism evidence="6 7">
    <name type="scientific">Eilatimonas milleporae</name>
    <dbReference type="NCBI Taxonomy" id="911205"/>
    <lineage>
        <taxon>Bacteria</taxon>
        <taxon>Pseudomonadati</taxon>
        <taxon>Pseudomonadota</taxon>
        <taxon>Alphaproteobacteria</taxon>
        <taxon>Kordiimonadales</taxon>
        <taxon>Kordiimonadaceae</taxon>
        <taxon>Eilatimonas</taxon>
    </lineage>
</organism>
<evidence type="ECO:0000256" key="4">
    <source>
        <dbReference type="ARBA" id="ARBA00023180"/>
    </source>
</evidence>
<dbReference type="InParanoid" id="A0A3M0CTQ9"/>
<gene>
    <name evidence="6" type="ORF">BXY39_0861</name>
</gene>
<dbReference type="PROSITE" id="PS00330">
    <property type="entry name" value="HEMOLYSIN_CALCIUM"/>
    <property type="match status" value="1"/>
</dbReference>
<keyword evidence="2" id="KW-0677">Repeat</keyword>
<keyword evidence="4" id="KW-0325">Glycoprotein</keyword>
<dbReference type="Pfam" id="PF01839">
    <property type="entry name" value="FG-GAP"/>
    <property type="match status" value="9"/>
</dbReference>
<dbReference type="SUPFAM" id="SSF51120">
    <property type="entry name" value="beta-Roll"/>
    <property type="match status" value="3"/>
</dbReference>
<reference evidence="6 7" key="1">
    <citation type="submission" date="2018-10" db="EMBL/GenBank/DDBJ databases">
        <title>Genomic Encyclopedia of Archaeal and Bacterial Type Strains, Phase II (KMG-II): from individual species to whole genera.</title>
        <authorList>
            <person name="Goeker M."/>
        </authorList>
    </citation>
    <scope>NUCLEOTIDE SEQUENCE [LARGE SCALE GENOMIC DNA]</scope>
    <source>
        <strain evidence="6 7">DSM 25217</strain>
    </source>
</reference>
<evidence type="ECO:0000256" key="3">
    <source>
        <dbReference type="ARBA" id="ARBA00022801"/>
    </source>
</evidence>
<dbReference type="GO" id="GO:0016787">
    <property type="term" value="F:hydrolase activity"/>
    <property type="evidence" value="ECO:0007669"/>
    <property type="project" value="UniProtKB-KW"/>
</dbReference>
<keyword evidence="3" id="KW-0378">Hydrolase</keyword>
<dbReference type="SUPFAM" id="SSF69318">
    <property type="entry name" value="Integrin alpha N-terminal domain"/>
    <property type="match status" value="3"/>
</dbReference>
<dbReference type="InterPro" id="IPR013517">
    <property type="entry name" value="FG-GAP"/>
</dbReference>